<comment type="caution">
    <text evidence="2">The sequence shown here is derived from an EMBL/GenBank/DDBJ whole genome shotgun (WGS) entry which is preliminary data.</text>
</comment>
<evidence type="ECO:0000313" key="2">
    <source>
        <dbReference type="EMBL" id="PCJ02141.1"/>
    </source>
</evidence>
<sequence>MWKKGNADLEIGQQDGAHQVASRKLSQTITATGVERFFDKNEIIVSKTDLKGNLTYVNNVFLRISDYTEAELLGQPHSLIRHVDMPRAVFKLLWDYLQDGKEIFAYVNNFAKNGDNYWVLAHVTPSFDDAGNVVGYHSNRRVPDPEILTNTIIPLYKQLKDIENGDKSRKVGLQKSEQKLKEIVADQGVSYDEFILSL</sequence>
<dbReference type="InterPro" id="IPR035965">
    <property type="entry name" value="PAS-like_dom_sf"/>
</dbReference>
<dbReference type="CDD" id="cd00130">
    <property type="entry name" value="PAS"/>
    <property type="match status" value="1"/>
</dbReference>
<dbReference type="EMBL" id="NVUS01000005">
    <property type="protein sequence ID" value="PCJ02141.1"/>
    <property type="molecule type" value="Genomic_DNA"/>
</dbReference>
<feature type="domain" description="PAS fold-3" evidence="1">
    <location>
        <begin position="55"/>
        <end position="137"/>
    </location>
</feature>
<name>A0A2A4Z5F4_9PROT</name>
<gene>
    <name evidence="2" type="ORF">COB13_05990</name>
</gene>
<reference evidence="2" key="2">
    <citation type="journal article" date="2018" name="ISME J.">
        <title>A dynamic microbial community with high functional redundancy inhabits the cold, oxic subseafloor aquifer.</title>
        <authorList>
            <person name="Tully B.J."/>
            <person name="Wheat C.G."/>
            <person name="Glazer B.T."/>
            <person name="Huber J.A."/>
        </authorList>
    </citation>
    <scope>NUCLEOTIDE SEQUENCE</scope>
    <source>
        <strain evidence="2">NORP83</strain>
    </source>
</reference>
<evidence type="ECO:0000259" key="1">
    <source>
        <dbReference type="Pfam" id="PF08447"/>
    </source>
</evidence>
<dbReference type="InterPro" id="IPR000014">
    <property type="entry name" value="PAS"/>
</dbReference>
<dbReference type="SUPFAM" id="SSF55785">
    <property type="entry name" value="PYP-like sensor domain (PAS domain)"/>
    <property type="match status" value="1"/>
</dbReference>
<organism evidence="2">
    <name type="scientific">OCS116 cluster bacterium</name>
    <dbReference type="NCBI Taxonomy" id="2030921"/>
    <lineage>
        <taxon>Bacteria</taxon>
        <taxon>Pseudomonadati</taxon>
        <taxon>Pseudomonadota</taxon>
        <taxon>Alphaproteobacteria</taxon>
        <taxon>OCS116 cluster</taxon>
    </lineage>
</organism>
<accession>A0A2A4Z5F4</accession>
<protein>
    <submittedName>
        <fullName evidence="2">Chemotaxis protein</fullName>
    </submittedName>
</protein>
<dbReference type="AlphaFoldDB" id="A0A2A4Z5F4"/>
<dbReference type="Gene3D" id="3.30.450.20">
    <property type="entry name" value="PAS domain"/>
    <property type="match status" value="1"/>
</dbReference>
<dbReference type="NCBIfam" id="TIGR00229">
    <property type="entry name" value="sensory_box"/>
    <property type="match status" value="1"/>
</dbReference>
<dbReference type="InterPro" id="IPR013655">
    <property type="entry name" value="PAS_fold_3"/>
</dbReference>
<proteinExistence type="predicted"/>
<reference key="1">
    <citation type="submission" date="2017-08" db="EMBL/GenBank/DDBJ databases">
        <title>A dynamic microbial community with high functional redundancy inhabits the cold, oxic subseafloor aquifer.</title>
        <authorList>
            <person name="Tully B.J."/>
            <person name="Wheat C.G."/>
            <person name="Glazer B.T."/>
            <person name="Huber J.A."/>
        </authorList>
    </citation>
    <scope>NUCLEOTIDE SEQUENCE [LARGE SCALE GENOMIC DNA]</scope>
</reference>
<dbReference type="Pfam" id="PF08447">
    <property type="entry name" value="PAS_3"/>
    <property type="match status" value="1"/>
</dbReference>